<dbReference type="KEGG" id="aaco:K1I37_13575"/>
<evidence type="ECO:0000256" key="3">
    <source>
        <dbReference type="ARBA" id="ARBA00004663"/>
    </source>
</evidence>
<evidence type="ECO:0000256" key="13">
    <source>
        <dbReference type="ARBA" id="ARBA00023136"/>
    </source>
</evidence>
<evidence type="ECO:0000256" key="19">
    <source>
        <dbReference type="HAMAP-Rule" id="MF_00719"/>
    </source>
</evidence>
<comment type="catalytic activity">
    <reaction evidence="18 19">
        <text>alpha-ribazole 5'-phosphate + adenosylcob(III)inamide-GDP = adenosylcob(III)alamin 5'-phosphate + GMP + H(+)</text>
        <dbReference type="Rhea" id="RHEA:23560"/>
        <dbReference type="ChEBI" id="CHEBI:15378"/>
        <dbReference type="ChEBI" id="CHEBI:57918"/>
        <dbReference type="ChEBI" id="CHEBI:58115"/>
        <dbReference type="ChEBI" id="CHEBI:60487"/>
        <dbReference type="ChEBI" id="CHEBI:60493"/>
        <dbReference type="EC" id="2.7.8.26"/>
    </reaction>
</comment>
<keyword evidence="11 19" id="KW-0460">Magnesium</keyword>
<evidence type="ECO:0000256" key="17">
    <source>
        <dbReference type="ARBA" id="ARBA00048623"/>
    </source>
</evidence>
<dbReference type="PANTHER" id="PTHR34148:SF1">
    <property type="entry name" value="ADENOSYLCOBINAMIDE-GDP RIBAZOLETRANSFERASE"/>
    <property type="match status" value="1"/>
</dbReference>
<dbReference type="OrthoDB" id="9794626at2"/>
<organism evidence="20 21">
    <name type="scientific">Alicyclobacillus acidoterrestris (strain ATCC 49025 / DSM 3922 / CIP 106132 / NCIMB 13137 / GD3B)</name>
    <dbReference type="NCBI Taxonomy" id="1356854"/>
    <lineage>
        <taxon>Bacteria</taxon>
        <taxon>Bacillati</taxon>
        <taxon>Bacillota</taxon>
        <taxon>Bacilli</taxon>
        <taxon>Bacillales</taxon>
        <taxon>Alicyclobacillaceae</taxon>
        <taxon>Alicyclobacillus</taxon>
    </lineage>
</organism>
<feature type="transmembrane region" description="Helical" evidence="19">
    <location>
        <begin position="167"/>
        <end position="190"/>
    </location>
</feature>
<feature type="transmembrane region" description="Helical" evidence="19">
    <location>
        <begin position="31"/>
        <end position="49"/>
    </location>
</feature>
<evidence type="ECO:0000256" key="4">
    <source>
        <dbReference type="ARBA" id="ARBA00010561"/>
    </source>
</evidence>
<name>T0BS08_ALIAG</name>
<keyword evidence="21" id="KW-1185">Reference proteome</keyword>
<comment type="catalytic activity">
    <reaction evidence="17 19">
        <text>alpha-ribazole + adenosylcob(III)inamide-GDP = adenosylcob(III)alamin + GMP + H(+)</text>
        <dbReference type="Rhea" id="RHEA:16049"/>
        <dbReference type="ChEBI" id="CHEBI:10329"/>
        <dbReference type="ChEBI" id="CHEBI:15378"/>
        <dbReference type="ChEBI" id="CHEBI:18408"/>
        <dbReference type="ChEBI" id="CHEBI:58115"/>
        <dbReference type="ChEBI" id="CHEBI:60487"/>
        <dbReference type="EC" id="2.7.8.26"/>
    </reaction>
</comment>
<gene>
    <name evidence="19 20" type="primary">cobS</name>
    <name evidence="20" type="ORF">K1I37_13575</name>
</gene>
<comment type="subcellular location">
    <subcellularLocation>
        <location evidence="2 19">Cell membrane</location>
        <topology evidence="2 19">Multi-pass membrane protein</topology>
    </subcellularLocation>
</comment>
<keyword evidence="10 19" id="KW-0812">Transmembrane</keyword>
<keyword evidence="12 19" id="KW-1133">Transmembrane helix</keyword>
<dbReference type="PANTHER" id="PTHR34148">
    <property type="entry name" value="ADENOSYLCOBINAMIDE-GDP RIBAZOLETRANSFERASE"/>
    <property type="match status" value="1"/>
</dbReference>
<dbReference type="eggNOG" id="COG0368">
    <property type="taxonomic scope" value="Bacteria"/>
</dbReference>
<keyword evidence="9 19" id="KW-0808">Transferase</keyword>
<dbReference type="GO" id="GO:0005886">
    <property type="term" value="C:plasma membrane"/>
    <property type="evidence" value="ECO:0007669"/>
    <property type="project" value="UniProtKB-SubCell"/>
</dbReference>
<feature type="transmembrane region" description="Helical" evidence="19">
    <location>
        <begin position="132"/>
        <end position="155"/>
    </location>
</feature>
<dbReference type="Pfam" id="PF02654">
    <property type="entry name" value="CobS"/>
    <property type="match status" value="1"/>
</dbReference>
<evidence type="ECO:0000313" key="20">
    <source>
        <dbReference type="EMBL" id="UNO47717.1"/>
    </source>
</evidence>
<evidence type="ECO:0000256" key="12">
    <source>
        <dbReference type="ARBA" id="ARBA00022989"/>
    </source>
</evidence>
<evidence type="ECO:0000256" key="8">
    <source>
        <dbReference type="ARBA" id="ARBA00022573"/>
    </source>
</evidence>
<dbReference type="EC" id="2.7.8.26" evidence="5 19"/>
<feature type="transmembrane region" description="Helical" evidence="19">
    <location>
        <begin position="107"/>
        <end position="126"/>
    </location>
</feature>
<evidence type="ECO:0000256" key="15">
    <source>
        <dbReference type="ARBA" id="ARBA00032605"/>
    </source>
</evidence>
<feature type="transmembrane region" description="Helical" evidence="19">
    <location>
        <begin position="226"/>
        <end position="245"/>
    </location>
</feature>
<evidence type="ECO:0000256" key="14">
    <source>
        <dbReference type="ARBA" id="ARBA00025228"/>
    </source>
</evidence>
<protein>
    <recommendedName>
        <fullName evidence="6 19">Adenosylcobinamide-GDP ribazoletransferase</fullName>
        <ecNumber evidence="5 19">2.7.8.26</ecNumber>
    </recommendedName>
    <alternativeName>
        <fullName evidence="16 19">Cobalamin synthase</fullName>
    </alternativeName>
    <alternativeName>
        <fullName evidence="15 19">Cobalamin-5'-phosphate synthase</fullName>
    </alternativeName>
</protein>
<dbReference type="EMBL" id="CP080467">
    <property type="protein sequence ID" value="UNO47717.1"/>
    <property type="molecule type" value="Genomic_DNA"/>
</dbReference>
<evidence type="ECO:0000256" key="10">
    <source>
        <dbReference type="ARBA" id="ARBA00022692"/>
    </source>
</evidence>
<evidence type="ECO:0000256" key="2">
    <source>
        <dbReference type="ARBA" id="ARBA00004651"/>
    </source>
</evidence>
<proteinExistence type="inferred from homology"/>
<evidence type="ECO:0000256" key="18">
    <source>
        <dbReference type="ARBA" id="ARBA00049504"/>
    </source>
</evidence>
<dbReference type="HAMAP" id="MF_00719">
    <property type="entry name" value="CobS"/>
    <property type="match status" value="1"/>
</dbReference>
<accession>A0A9E6ZF87</accession>
<evidence type="ECO:0000256" key="6">
    <source>
        <dbReference type="ARBA" id="ARBA00015850"/>
    </source>
</evidence>
<reference evidence="21" key="1">
    <citation type="journal article" date="2022" name="G3 (Bethesda)">
        <title>Unveiling the complete genome sequence of Alicyclobacillus acidoterrestris DSM 3922T, a taint-producing strain.</title>
        <authorList>
            <person name="Leonardo I.C."/>
            <person name="Barreto Crespo M.T."/>
            <person name="Gaspar F.B."/>
        </authorList>
    </citation>
    <scope>NUCLEOTIDE SEQUENCE [LARGE SCALE GENOMIC DNA]</scope>
    <source>
        <strain evidence="21">DSM 3922</strain>
    </source>
</reference>
<dbReference type="GO" id="GO:0051073">
    <property type="term" value="F:adenosylcobinamide-GDP ribazoletransferase activity"/>
    <property type="evidence" value="ECO:0007669"/>
    <property type="project" value="UniProtKB-UniRule"/>
</dbReference>
<comment type="similarity">
    <text evidence="4 19">Belongs to the CobS family.</text>
</comment>
<comment type="function">
    <text evidence="14 19">Joins adenosylcobinamide-GDP and alpha-ribazole to generate adenosylcobalamin (Ado-cobalamin). Also synthesizes adenosylcobalamin 5'-phosphate from adenosylcobinamide-GDP and alpha-ribazole 5'-phosphate.</text>
</comment>
<dbReference type="GO" id="GO:0009236">
    <property type="term" value="P:cobalamin biosynthetic process"/>
    <property type="evidence" value="ECO:0007669"/>
    <property type="project" value="UniProtKB-UniRule"/>
</dbReference>
<evidence type="ECO:0000256" key="9">
    <source>
        <dbReference type="ARBA" id="ARBA00022679"/>
    </source>
</evidence>
<comment type="cofactor">
    <cofactor evidence="1 19">
        <name>Mg(2+)</name>
        <dbReference type="ChEBI" id="CHEBI:18420"/>
    </cofactor>
</comment>
<dbReference type="Proteomes" id="UP000829401">
    <property type="component" value="Chromosome"/>
</dbReference>
<sequence>MWRCFVLAWQFFTILPAPVVDGPTDNELRKSAYYLPVIGLGLGAIFGLCRWGLGLVMPLPAATFVALTVYTLTTGALHVDGLMDTADAIGSRKPREEALAIMKDSRVGAMGAIAAVLLLGGKWLAVSELPESSVGIIVLTSVLSRLAMLFAMYLAPAARPGGLGAIFAKRVHLLPVVLWSAVVVLCSAIFLPIVQVVAMTVACGLVTMVATRAFSRRFGGMTGDTYGALAELTEWVLYFVALAVIR</sequence>
<evidence type="ECO:0000256" key="11">
    <source>
        <dbReference type="ARBA" id="ARBA00022842"/>
    </source>
</evidence>
<dbReference type="RefSeq" id="WP_021297745.1">
    <property type="nucleotide sequence ID" value="NZ_AURB01000159.1"/>
</dbReference>
<dbReference type="GO" id="GO:0008818">
    <property type="term" value="F:cobalamin 5'-phosphate synthase activity"/>
    <property type="evidence" value="ECO:0007669"/>
    <property type="project" value="UniProtKB-UniRule"/>
</dbReference>
<evidence type="ECO:0000256" key="16">
    <source>
        <dbReference type="ARBA" id="ARBA00032853"/>
    </source>
</evidence>
<keyword evidence="7 19" id="KW-1003">Cell membrane</keyword>
<comment type="pathway">
    <text evidence="3 19">Cofactor biosynthesis; adenosylcobalamin biosynthesis; adenosylcobalamin from cob(II)yrinate a,c-diamide: step 7/7.</text>
</comment>
<evidence type="ECO:0000256" key="5">
    <source>
        <dbReference type="ARBA" id="ARBA00013200"/>
    </source>
</evidence>
<dbReference type="AlphaFoldDB" id="T0BS08"/>
<keyword evidence="13 19" id="KW-0472">Membrane</keyword>
<accession>T0BS08</accession>
<dbReference type="STRING" id="1356854.N007_13460"/>
<dbReference type="NCBIfam" id="TIGR00317">
    <property type="entry name" value="cobS"/>
    <property type="match status" value="1"/>
</dbReference>
<evidence type="ECO:0000256" key="1">
    <source>
        <dbReference type="ARBA" id="ARBA00001946"/>
    </source>
</evidence>
<keyword evidence="8 19" id="KW-0169">Cobalamin biosynthesis</keyword>
<dbReference type="InterPro" id="IPR003805">
    <property type="entry name" value="CobS"/>
</dbReference>
<evidence type="ECO:0000313" key="21">
    <source>
        <dbReference type="Proteomes" id="UP000829401"/>
    </source>
</evidence>
<evidence type="ECO:0000256" key="7">
    <source>
        <dbReference type="ARBA" id="ARBA00022475"/>
    </source>
</evidence>